<evidence type="ECO:0000313" key="3">
    <source>
        <dbReference type="EMBL" id="OSC99589.1"/>
    </source>
</evidence>
<feature type="transmembrane region" description="Helical" evidence="2">
    <location>
        <begin position="237"/>
        <end position="258"/>
    </location>
</feature>
<feature type="transmembrane region" description="Helical" evidence="2">
    <location>
        <begin position="48"/>
        <end position="66"/>
    </location>
</feature>
<feature type="transmembrane region" description="Helical" evidence="2">
    <location>
        <begin position="12"/>
        <end position="36"/>
    </location>
</feature>
<feature type="transmembrane region" description="Helical" evidence="2">
    <location>
        <begin position="209"/>
        <end position="231"/>
    </location>
</feature>
<feature type="region of interest" description="Disordered" evidence="1">
    <location>
        <begin position="279"/>
        <end position="312"/>
    </location>
</feature>
<proteinExistence type="predicted"/>
<gene>
    <name evidence="3" type="ORF">PYCCODRAFT_1438155</name>
</gene>
<keyword evidence="2" id="KW-0472">Membrane</keyword>
<organism evidence="3 4">
    <name type="scientific">Trametes coccinea (strain BRFM310)</name>
    <name type="common">Pycnoporus coccineus</name>
    <dbReference type="NCBI Taxonomy" id="1353009"/>
    <lineage>
        <taxon>Eukaryota</taxon>
        <taxon>Fungi</taxon>
        <taxon>Dikarya</taxon>
        <taxon>Basidiomycota</taxon>
        <taxon>Agaricomycotina</taxon>
        <taxon>Agaricomycetes</taxon>
        <taxon>Polyporales</taxon>
        <taxon>Polyporaceae</taxon>
        <taxon>Trametes</taxon>
    </lineage>
</organism>
<dbReference type="Proteomes" id="UP000193067">
    <property type="component" value="Unassembled WGS sequence"/>
</dbReference>
<evidence type="ECO:0000256" key="1">
    <source>
        <dbReference type="SAM" id="MobiDB-lite"/>
    </source>
</evidence>
<keyword evidence="2" id="KW-0812">Transmembrane</keyword>
<dbReference type="OrthoDB" id="2796825at2759"/>
<feature type="transmembrane region" description="Helical" evidence="2">
    <location>
        <begin position="166"/>
        <end position="188"/>
    </location>
</feature>
<sequence>MSSLTAARMSYGAALVAAVTYGLYLAIAAYAAMQVLRTKGNWKGPRMVLLSWITATFMVQTIYFVAGSKWSEIEFVESTENPGVFAGELSSRLAVLKDTCYTVAIWLADGFILYRAVIIYTGQLYVVILPTLLYLGSIATGIGLLVETAKPGAAFGQAPIIDFGTPFWSISVAMNVLTTLLIAARLVYRRKIFYPTDNKHPRYPAYGPEVAIFLESAALYAICSIIYIPMFAKNIPLQFPFSALLGSAASIAPHFIIIRMANGQSQHMERSLISLQERGLQSTNAGQQRQESVISENPRDDGEHSMDTKLPV</sequence>
<evidence type="ECO:0000256" key="2">
    <source>
        <dbReference type="SAM" id="Phobius"/>
    </source>
</evidence>
<reference evidence="3 4" key="1">
    <citation type="journal article" date="2015" name="Biotechnol. Biofuels">
        <title>Enhanced degradation of softwood versus hardwood by the white-rot fungus Pycnoporus coccineus.</title>
        <authorList>
            <person name="Couturier M."/>
            <person name="Navarro D."/>
            <person name="Chevret D."/>
            <person name="Henrissat B."/>
            <person name="Piumi F."/>
            <person name="Ruiz-Duenas F.J."/>
            <person name="Martinez A.T."/>
            <person name="Grigoriev I.V."/>
            <person name="Riley R."/>
            <person name="Lipzen A."/>
            <person name="Berrin J.G."/>
            <person name="Master E.R."/>
            <person name="Rosso M.N."/>
        </authorList>
    </citation>
    <scope>NUCLEOTIDE SEQUENCE [LARGE SCALE GENOMIC DNA]</scope>
    <source>
        <strain evidence="3 4">BRFM310</strain>
    </source>
</reference>
<keyword evidence="4" id="KW-1185">Reference proteome</keyword>
<feature type="compositionally biased region" description="Basic and acidic residues" evidence="1">
    <location>
        <begin position="297"/>
        <end position="312"/>
    </location>
</feature>
<name>A0A1Y2IEK4_TRAC3</name>
<feature type="compositionally biased region" description="Polar residues" evidence="1">
    <location>
        <begin position="279"/>
        <end position="295"/>
    </location>
</feature>
<feature type="transmembrane region" description="Helical" evidence="2">
    <location>
        <begin position="124"/>
        <end position="146"/>
    </location>
</feature>
<keyword evidence="2" id="KW-1133">Transmembrane helix</keyword>
<accession>A0A1Y2IEK4</accession>
<dbReference type="AlphaFoldDB" id="A0A1Y2IEK4"/>
<dbReference type="EMBL" id="KZ084126">
    <property type="protein sequence ID" value="OSC99589.1"/>
    <property type="molecule type" value="Genomic_DNA"/>
</dbReference>
<evidence type="ECO:0000313" key="4">
    <source>
        <dbReference type="Proteomes" id="UP000193067"/>
    </source>
</evidence>
<protein>
    <submittedName>
        <fullName evidence="3">Uncharacterized protein</fullName>
    </submittedName>
</protein>